<evidence type="ECO:0000313" key="1">
    <source>
        <dbReference type="EMBL" id="CAH2300851.1"/>
    </source>
</evidence>
<evidence type="ECO:0000313" key="2">
    <source>
        <dbReference type="Proteomes" id="UP001295444"/>
    </source>
</evidence>
<reference evidence="1" key="1">
    <citation type="submission" date="2022-03" db="EMBL/GenBank/DDBJ databases">
        <authorList>
            <person name="Alioto T."/>
            <person name="Alioto T."/>
            <person name="Gomez Garrido J."/>
        </authorList>
    </citation>
    <scope>NUCLEOTIDE SEQUENCE</scope>
</reference>
<accession>A0AAD1SL38</accession>
<organism evidence="1 2">
    <name type="scientific">Pelobates cultripes</name>
    <name type="common">Western spadefoot toad</name>
    <dbReference type="NCBI Taxonomy" id="61616"/>
    <lineage>
        <taxon>Eukaryota</taxon>
        <taxon>Metazoa</taxon>
        <taxon>Chordata</taxon>
        <taxon>Craniata</taxon>
        <taxon>Vertebrata</taxon>
        <taxon>Euteleostomi</taxon>
        <taxon>Amphibia</taxon>
        <taxon>Batrachia</taxon>
        <taxon>Anura</taxon>
        <taxon>Pelobatoidea</taxon>
        <taxon>Pelobatidae</taxon>
        <taxon>Pelobates</taxon>
    </lineage>
</organism>
<name>A0AAD1SL38_PELCU</name>
<protein>
    <submittedName>
        <fullName evidence="1">Uncharacterized protein</fullName>
    </submittedName>
</protein>
<dbReference type="Proteomes" id="UP001295444">
    <property type="component" value="Chromosome 06"/>
</dbReference>
<dbReference type="AlphaFoldDB" id="A0AAD1SL38"/>
<proteinExistence type="predicted"/>
<sequence length="101" mass="11815">MDQQLEDMVEKFQERGYRHRDLSKALEEAKSADSIKSDEKAPRMIFSTTFNNASSKISKIVKDNWKMIASDDTLPKIFKEPPLLCYRRNKNLRDLLVHTDP</sequence>
<keyword evidence="2" id="KW-1185">Reference proteome</keyword>
<gene>
    <name evidence="1" type="ORF">PECUL_23A019813</name>
</gene>
<dbReference type="EMBL" id="OW240917">
    <property type="protein sequence ID" value="CAH2300851.1"/>
    <property type="molecule type" value="Genomic_DNA"/>
</dbReference>